<dbReference type="Pfam" id="PF00702">
    <property type="entry name" value="Hydrolase"/>
    <property type="match status" value="1"/>
</dbReference>
<sequence length="223" mass="24407">MHDSATTRRVRGVFFDLGGVLIDNAGILEIGDWVRTPMSPAEVAHAWLHSAAARSFEAGGIPAEEFAKALIDELALSIDPVQFTEAFARWIRGAFPGARSLVDAVRRQATVGCISNTNEIHWNRMVRDDELDRWFDAGILSHRCGLLKPEPGIYRFALEQIGLRAEECLFLDDHEINVEGARAIGMRAERARGLAEVRLVLAEHGISVDGPDTGPPDPTLAGC</sequence>
<evidence type="ECO:0000313" key="2">
    <source>
        <dbReference type="Proteomes" id="UP000697710"/>
    </source>
</evidence>
<dbReference type="EMBL" id="JAGQHR010000364">
    <property type="protein sequence ID" value="MCA9728369.1"/>
    <property type="molecule type" value="Genomic_DNA"/>
</dbReference>
<comment type="caution">
    <text evidence="1">The sequence shown here is derived from an EMBL/GenBank/DDBJ whole genome shotgun (WGS) entry which is preliminary data.</text>
</comment>
<dbReference type="Gene3D" id="1.10.150.240">
    <property type="entry name" value="Putative phosphatase, domain 2"/>
    <property type="match status" value="1"/>
</dbReference>
<dbReference type="CDD" id="cd02603">
    <property type="entry name" value="HAD_sEH-N_like"/>
    <property type="match status" value="1"/>
</dbReference>
<dbReference type="SFLD" id="SFLDS00003">
    <property type="entry name" value="Haloacid_Dehalogenase"/>
    <property type="match status" value="1"/>
</dbReference>
<dbReference type="SFLD" id="SFLDG01129">
    <property type="entry name" value="C1.5:_HAD__Beta-PGM__Phosphata"/>
    <property type="match status" value="1"/>
</dbReference>
<proteinExistence type="predicted"/>
<organism evidence="1 2">
    <name type="scientific">Eiseniibacteriota bacterium</name>
    <dbReference type="NCBI Taxonomy" id="2212470"/>
    <lineage>
        <taxon>Bacteria</taxon>
        <taxon>Candidatus Eiseniibacteriota</taxon>
    </lineage>
</organism>
<dbReference type="AlphaFoldDB" id="A0A956RR99"/>
<dbReference type="Proteomes" id="UP000697710">
    <property type="component" value="Unassembled WGS sequence"/>
</dbReference>
<protein>
    <submittedName>
        <fullName evidence="1">HAD family phosphatase</fullName>
    </submittedName>
</protein>
<dbReference type="SUPFAM" id="SSF56784">
    <property type="entry name" value="HAD-like"/>
    <property type="match status" value="1"/>
</dbReference>
<dbReference type="PANTHER" id="PTHR43611:SF3">
    <property type="entry name" value="FLAVIN MONONUCLEOTIDE HYDROLASE 1, CHLOROPLATIC"/>
    <property type="match status" value="1"/>
</dbReference>
<dbReference type="InterPro" id="IPR023198">
    <property type="entry name" value="PGP-like_dom2"/>
</dbReference>
<evidence type="ECO:0000313" key="1">
    <source>
        <dbReference type="EMBL" id="MCA9728369.1"/>
    </source>
</evidence>
<dbReference type="NCBIfam" id="TIGR01509">
    <property type="entry name" value="HAD-SF-IA-v3"/>
    <property type="match status" value="1"/>
</dbReference>
<dbReference type="PRINTS" id="PR00413">
    <property type="entry name" value="HADHALOGNASE"/>
</dbReference>
<name>A0A956RR99_UNCEI</name>
<reference evidence="1" key="2">
    <citation type="journal article" date="2021" name="Microbiome">
        <title>Successional dynamics and alternative stable states in a saline activated sludge microbial community over 9 years.</title>
        <authorList>
            <person name="Wang Y."/>
            <person name="Ye J."/>
            <person name="Ju F."/>
            <person name="Liu L."/>
            <person name="Boyd J.A."/>
            <person name="Deng Y."/>
            <person name="Parks D.H."/>
            <person name="Jiang X."/>
            <person name="Yin X."/>
            <person name="Woodcroft B.J."/>
            <person name="Tyson G.W."/>
            <person name="Hugenholtz P."/>
            <person name="Polz M.F."/>
            <person name="Zhang T."/>
        </authorList>
    </citation>
    <scope>NUCLEOTIDE SEQUENCE</scope>
    <source>
        <strain evidence="1">HKST-UBA01</strain>
    </source>
</reference>
<gene>
    <name evidence="1" type="ORF">KC729_11845</name>
</gene>
<dbReference type="Gene3D" id="3.40.50.1000">
    <property type="entry name" value="HAD superfamily/HAD-like"/>
    <property type="match status" value="1"/>
</dbReference>
<reference evidence="1" key="1">
    <citation type="submission" date="2020-04" db="EMBL/GenBank/DDBJ databases">
        <authorList>
            <person name="Zhang T."/>
        </authorList>
    </citation>
    <scope>NUCLEOTIDE SEQUENCE</scope>
    <source>
        <strain evidence="1">HKST-UBA01</strain>
    </source>
</reference>
<accession>A0A956RR99</accession>
<dbReference type="InterPro" id="IPR006439">
    <property type="entry name" value="HAD-SF_hydro_IA"/>
</dbReference>
<dbReference type="InterPro" id="IPR036412">
    <property type="entry name" value="HAD-like_sf"/>
</dbReference>
<dbReference type="PANTHER" id="PTHR43611">
    <property type="entry name" value="ALPHA-D-GLUCOSE 1-PHOSPHATE PHOSPHATASE"/>
    <property type="match status" value="1"/>
</dbReference>
<dbReference type="NCBIfam" id="TIGR01549">
    <property type="entry name" value="HAD-SF-IA-v1"/>
    <property type="match status" value="1"/>
</dbReference>
<dbReference type="InterPro" id="IPR023214">
    <property type="entry name" value="HAD_sf"/>
</dbReference>